<comment type="similarity">
    <text evidence="2">Belongs to the MYST (SAS/MOZ) family.</text>
</comment>
<dbReference type="Gene3D" id="3.30.60.60">
    <property type="entry name" value="N-acetyl transferase-like"/>
    <property type="match status" value="1"/>
</dbReference>
<evidence type="ECO:0000256" key="4">
    <source>
        <dbReference type="ARBA" id="ARBA00022679"/>
    </source>
</evidence>
<dbReference type="GO" id="GO:0006355">
    <property type="term" value="P:regulation of DNA-templated transcription"/>
    <property type="evidence" value="ECO:0007669"/>
    <property type="project" value="InterPro"/>
</dbReference>
<feature type="active site" description="Proton donor/acceptor" evidence="7">
    <location>
        <position position="313"/>
    </location>
</feature>
<dbReference type="OrthoDB" id="787137at2759"/>
<dbReference type="InterPro" id="IPR025995">
    <property type="entry name" value="Tudor-knot"/>
</dbReference>
<dbReference type="Pfam" id="PF17772">
    <property type="entry name" value="zf-MYST"/>
    <property type="match status" value="1"/>
</dbReference>
<dbReference type="Gene3D" id="2.30.30.140">
    <property type="match status" value="1"/>
</dbReference>
<gene>
    <name evidence="9" type="ORF">AV274_2193</name>
</gene>
<keyword evidence="10" id="KW-1185">Reference proteome</keyword>
<evidence type="ECO:0000256" key="3">
    <source>
        <dbReference type="ARBA" id="ARBA00013184"/>
    </source>
</evidence>
<dbReference type="InterPro" id="IPR016197">
    <property type="entry name" value="Chromo-like_dom_sf"/>
</dbReference>
<dbReference type="STRING" id="478820.A0A196SGD0"/>
<comment type="caution">
    <text evidence="9">The sequence shown here is derived from an EMBL/GenBank/DDBJ whole genome shotgun (WGS) entry which is preliminary data.</text>
</comment>
<evidence type="ECO:0000256" key="1">
    <source>
        <dbReference type="ARBA" id="ARBA00004123"/>
    </source>
</evidence>
<dbReference type="GO" id="GO:0005634">
    <property type="term" value="C:nucleus"/>
    <property type="evidence" value="ECO:0007669"/>
    <property type="project" value="UniProtKB-SubCell"/>
</dbReference>
<evidence type="ECO:0000313" key="10">
    <source>
        <dbReference type="Proteomes" id="UP000078348"/>
    </source>
</evidence>
<keyword evidence="5" id="KW-0007">Acetylation</keyword>
<dbReference type="PROSITE" id="PS51726">
    <property type="entry name" value="MYST_HAT"/>
    <property type="match status" value="1"/>
</dbReference>
<dbReference type="GO" id="GO:0004402">
    <property type="term" value="F:histone acetyltransferase activity"/>
    <property type="evidence" value="ECO:0007669"/>
    <property type="project" value="InterPro"/>
</dbReference>
<evidence type="ECO:0000256" key="7">
    <source>
        <dbReference type="PIRSR" id="PIRSR602717-51"/>
    </source>
</evidence>
<protein>
    <recommendedName>
        <fullName evidence="3">histone acetyltransferase</fullName>
        <ecNumber evidence="3">2.3.1.48</ecNumber>
    </recommendedName>
</protein>
<dbReference type="FunFam" id="3.30.60.60:FF:000001">
    <property type="entry name" value="Histone acetyltransferase"/>
    <property type="match status" value="1"/>
</dbReference>
<feature type="domain" description="MYST-type HAT" evidence="8">
    <location>
        <begin position="131"/>
        <end position="408"/>
    </location>
</feature>
<name>A0A196SGD0_BLAHN</name>
<dbReference type="InterPro" id="IPR040706">
    <property type="entry name" value="Zf-MYST"/>
</dbReference>
<reference evidence="9 10" key="1">
    <citation type="submission" date="2016-05" db="EMBL/GenBank/DDBJ databases">
        <title>Nuclear genome of Blastocystis sp. subtype 1 NandII.</title>
        <authorList>
            <person name="Gentekaki E."/>
            <person name="Curtis B."/>
            <person name="Stairs C."/>
            <person name="Eme L."/>
            <person name="Herman E."/>
            <person name="Klimes V."/>
            <person name="Arias M.C."/>
            <person name="Elias M."/>
            <person name="Hilliou F."/>
            <person name="Klute M."/>
            <person name="Malik S.-B."/>
            <person name="Pightling A."/>
            <person name="Rachubinski R."/>
            <person name="Salas D."/>
            <person name="Schlacht A."/>
            <person name="Suga H."/>
            <person name="Archibald J."/>
            <person name="Ball S.G."/>
            <person name="Clark G."/>
            <person name="Dacks J."/>
            <person name="Van Der Giezen M."/>
            <person name="Tsaousis A."/>
            <person name="Roger A."/>
        </authorList>
    </citation>
    <scope>NUCLEOTIDE SEQUENCE [LARGE SCALE GENOMIC DNA]</scope>
    <source>
        <strain evidence="10">ATCC 50177 / NandII</strain>
    </source>
</reference>
<dbReference type="Proteomes" id="UP000078348">
    <property type="component" value="Unassembled WGS sequence"/>
</dbReference>
<dbReference type="EMBL" id="LXWW01000100">
    <property type="protein sequence ID" value="OAO16073.1"/>
    <property type="molecule type" value="Genomic_DNA"/>
</dbReference>
<keyword evidence="4 9" id="KW-0808">Transferase</keyword>
<proteinExistence type="inferred from homology"/>
<dbReference type="InterPro" id="IPR050603">
    <property type="entry name" value="MYST_HAT"/>
</dbReference>
<dbReference type="Gene3D" id="1.10.10.10">
    <property type="entry name" value="Winged helix-like DNA-binding domain superfamily/Winged helix DNA-binding domain"/>
    <property type="match status" value="1"/>
</dbReference>
<keyword evidence="6" id="KW-0539">Nucleus</keyword>
<dbReference type="PANTHER" id="PTHR10615">
    <property type="entry name" value="HISTONE ACETYLTRANSFERASE"/>
    <property type="match status" value="1"/>
</dbReference>
<dbReference type="Pfam" id="PF01853">
    <property type="entry name" value="MOZ_SAS"/>
    <property type="match status" value="1"/>
</dbReference>
<dbReference type="InterPro" id="IPR002717">
    <property type="entry name" value="HAT_MYST-type"/>
</dbReference>
<accession>A0A196SGD0</accession>
<organism evidence="9 10">
    <name type="scientific">Blastocystis sp. subtype 1 (strain ATCC 50177 / NandII)</name>
    <dbReference type="NCBI Taxonomy" id="478820"/>
    <lineage>
        <taxon>Eukaryota</taxon>
        <taxon>Sar</taxon>
        <taxon>Stramenopiles</taxon>
        <taxon>Bigyra</taxon>
        <taxon>Opalozoa</taxon>
        <taxon>Opalinata</taxon>
        <taxon>Blastocystidae</taxon>
        <taxon>Blastocystis</taxon>
    </lineage>
</organism>
<evidence type="ECO:0000259" key="8">
    <source>
        <dbReference type="PROSITE" id="PS51726"/>
    </source>
</evidence>
<dbReference type="SUPFAM" id="SSF54160">
    <property type="entry name" value="Chromo domain-like"/>
    <property type="match status" value="1"/>
</dbReference>
<evidence type="ECO:0000256" key="2">
    <source>
        <dbReference type="ARBA" id="ARBA00010107"/>
    </source>
</evidence>
<dbReference type="EC" id="2.3.1.48" evidence="3"/>
<dbReference type="AlphaFoldDB" id="A0A196SGD0"/>
<sequence>MMSIHSNGPHPIHIYKLGDEVRARLGDKYFPAKIIEMQENKLDPLKNKYYIHFGHVNRRMDSWMTAIDILPYKLDSQEPVERDKIVDSINKFEVAGVTIQQASGVIEFYEPEHTSKMGMDDASIREHEEVTKVKNIQSIQIGRYVIDSWYFSPFPKEMYPTGHTDCLFICEYCLSFFLTYQELHRHMQKCTFFSPPGDEIYRKGNISVFEVDGNGDYSQRVYAENISYIAKLFLDHKTLYFDVTPFYFYVVTEYDDQGYHLVGYFSKEKCSELGYNLACIMTLPPHQRKGYGHFMIQFSYELSKIEKKVGSPEKPLSDLGHISYHSFWKEELIKLLSKSHQQMLSLIDIAKMTSFTIEDIMETLKLLDLLKYYNGQYILTLPQNLIDLMSKPKQHGPVVDPTCIHWRPSRFSRRDKWSYANLGSEEKAL</sequence>
<dbReference type="InterPro" id="IPR036388">
    <property type="entry name" value="WH-like_DNA-bd_sf"/>
</dbReference>
<dbReference type="SUPFAM" id="SSF55729">
    <property type="entry name" value="Acyl-CoA N-acyltransferases (Nat)"/>
    <property type="match status" value="1"/>
</dbReference>
<dbReference type="Gene3D" id="3.40.630.30">
    <property type="match status" value="1"/>
</dbReference>
<dbReference type="FunFam" id="1.10.10.10:FF:000022">
    <property type="entry name" value="Histone acetyltransferase"/>
    <property type="match status" value="1"/>
</dbReference>
<evidence type="ECO:0000256" key="5">
    <source>
        <dbReference type="ARBA" id="ARBA00022990"/>
    </source>
</evidence>
<evidence type="ECO:0000256" key="6">
    <source>
        <dbReference type="ARBA" id="ARBA00023242"/>
    </source>
</evidence>
<dbReference type="FunFam" id="3.40.630.30:FF:000002">
    <property type="entry name" value="Histone acetyltransferase"/>
    <property type="match status" value="1"/>
</dbReference>
<evidence type="ECO:0000313" key="9">
    <source>
        <dbReference type="EMBL" id="OAO16073.1"/>
    </source>
</evidence>
<dbReference type="InterPro" id="IPR016181">
    <property type="entry name" value="Acyl_CoA_acyltransferase"/>
</dbReference>
<dbReference type="Pfam" id="PF11717">
    <property type="entry name" value="Tudor-knot"/>
    <property type="match status" value="1"/>
</dbReference>
<comment type="subcellular location">
    <subcellularLocation>
        <location evidence="1">Nucleus</location>
    </subcellularLocation>
</comment>